<reference evidence="2" key="1">
    <citation type="submission" date="2021-06" db="EMBL/GenBank/DDBJ databases">
        <title>Parelaphostrongylus tenuis whole genome reference sequence.</title>
        <authorList>
            <person name="Garwood T.J."/>
            <person name="Larsen P.A."/>
            <person name="Fountain-Jones N.M."/>
            <person name="Garbe J.R."/>
            <person name="Macchietto M.G."/>
            <person name="Kania S.A."/>
            <person name="Gerhold R.W."/>
            <person name="Richards J.E."/>
            <person name="Wolf T.M."/>
        </authorList>
    </citation>
    <scope>NUCLEOTIDE SEQUENCE</scope>
    <source>
        <strain evidence="2">MNPRO001-30</strain>
        <tissue evidence="2">Meninges</tissue>
    </source>
</reference>
<feature type="compositionally biased region" description="Pro residues" evidence="1">
    <location>
        <begin position="87"/>
        <end position="100"/>
    </location>
</feature>
<protein>
    <submittedName>
        <fullName evidence="2">Uncharacterized protein</fullName>
    </submittedName>
</protein>
<dbReference type="Proteomes" id="UP001196413">
    <property type="component" value="Unassembled WGS sequence"/>
</dbReference>
<feature type="compositionally biased region" description="Pro residues" evidence="1">
    <location>
        <begin position="110"/>
        <end position="125"/>
    </location>
</feature>
<organism evidence="2 3">
    <name type="scientific">Parelaphostrongylus tenuis</name>
    <name type="common">Meningeal worm</name>
    <dbReference type="NCBI Taxonomy" id="148309"/>
    <lineage>
        <taxon>Eukaryota</taxon>
        <taxon>Metazoa</taxon>
        <taxon>Ecdysozoa</taxon>
        <taxon>Nematoda</taxon>
        <taxon>Chromadorea</taxon>
        <taxon>Rhabditida</taxon>
        <taxon>Rhabditina</taxon>
        <taxon>Rhabditomorpha</taxon>
        <taxon>Strongyloidea</taxon>
        <taxon>Metastrongylidae</taxon>
        <taxon>Parelaphostrongylus</taxon>
    </lineage>
</organism>
<evidence type="ECO:0000256" key="1">
    <source>
        <dbReference type="SAM" id="MobiDB-lite"/>
    </source>
</evidence>
<gene>
    <name evidence="2" type="ORF">KIN20_006135</name>
</gene>
<dbReference type="EMBL" id="JAHQIW010000847">
    <property type="protein sequence ID" value="KAJ1350362.1"/>
    <property type="molecule type" value="Genomic_DNA"/>
</dbReference>
<name>A0AAD5MJW3_PARTN</name>
<feature type="region of interest" description="Disordered" evidence="1">
    <location>
        <begin position="35"/>
        <end position="183"/>
    </location>
</feature>
<feature type="compositionally biased region" description="Basic and acidic residues" evidence="1">
    <location>
        <begin position="172"/>
        <end position="183"/>
    </location>
</feature>
<evidence type="ECO:0000313" key="3">
    <source>
        <dbReference type="Proteomes" id="UP001196413"/>
    </source>
</evidence>
<keyword evidence="3" id="KW-1185">Reference proteome</keyword>
<accession>A0AAD5MJW3</accession>
<feature type="compositionally biased region" description="Basic and acidic residues" evidence="1">
    <location>
        <begin position="35"/>
        <end position="56"/>
    </location>
</feature>
<proteinExistence type="predicted"/>
<sequence length="183" mass="19526">MRPSHFPAAEYVPAQGLVVPVIIDRNDSDLKEVLQDVDVDKGSEHSKLNHRGEKLQHPAAGTPSFSGSGVFVEVATPKETINAGDPHLPPPPPPPPPPLTIPSLLGTHTEPPPPPPAPTPPPPTLPSSVVFPNPRHHQCHQLIAIAGVASGSAKKRVRSSGREDDDEYDGLSEEHDAADDEWK</sequence>
<dbReference type="AlphaFoldDB" id="A0AAD5MJW3"/>
<comment type="caution">
    <text evidence="2">The sequence shown here is derived from an EMBL/GenBank/DDBJ whole genome shotgun (WGS) entry which is preliminary data.</text>
</comment>
<evidence type="ECO:0000313" key="2">
    <source>
        <dbReference type="EMBL" id="KAJ1350362.1"/>
    </source>
</evidence>